<dbReference type="InterPro" id="IPR037683">
    <property type="entry name" value="Rmd5_dRing"/>
</dbReference>
<dbReference type="PROSITE" id="PS50897">
    <property type="entry name" value="CTLH"/>
    <property type="match status" value="1"/>
</dbReference>
<evidence type="ECO:0000259" key="11">
    <source>
        <dbReference type="PROSITE" id="PS51867"/>
    </source>
</evidence>
<evidence type="ECO:0000256" key="6">
    <source>
        <dbReference type="ARBA" id="ARBA00061136"/>
    </source>
</evidence>
<feature type="domain" description="RING-Gid-type" evidence="11">
    <location>
        <begin position="321"/>
        <end position="365"/>
    </location>
</feature>
<dbReference type="Pfam" id="PF13445">
    <property type="entry name" value="zf-RING_UBOX"/>
    <property type="match status" value="1"/>
</dbReference>
<evidence type="ECO:0000259" key="10">
    <source>
        <dbReference type="PROSITE" id="PS50897"/>
    </source>
</evidence>
<dbReference type="GO" id="GO:0034657">
    <property type="term" value="C:GID complex"/>
    <property type="evidence" value="ECO:0007669"/>
    <property type="project" value="TreeGrafter"/>
</dbReference>
<dbReference type="InterPro" id="IPR024964">
    <property type="entry name" value="CTLH/CRA"/>
</dbReference>
<dbReference type="SMART" id="SM00757">
    <property type="entry name" value="CRA"/>
    <property type="match status" value="1"/>
</dbReference>
<dbReference type="GO" id="GO:0008270">
    <property type="term" value="F:zinc ion binding"/>
    <property type="evidence" value="ECO:0007669"/>
    <property type="project" value="UniProtKB-KW"/>
</dbReference>
<reference evidence="12" key="1">
    <citation type="submission" date="2014-03" db="EMBL/GenBank/DDBJ databases">
        <authorList>
            <person name="Casaregola S."/>
        </authorList>
    </citation>
    <scope>NUCLEOTIDE SEQUENCE [LARGE SCALE GENOMIC DNA]</scope>
    <source>
        <strain evidence="12">CLIB 918</strain>
    </source>
</reference>
<dbReference type="EMBL" id="CCBN010000017">
    <property type="protein sequence ID" value="CDO56873.1"/>
    <property type="molecule type" value="Genomic_DNA"/>
</dbReference>
<keyword evidence="2" id="KW-0963">Cytoplasm</keyword>
<organism evidence="12 13">
    <name type="scientific">Geotrichum candidum</name>
    <name type="common">Oospora lactis</name>
    <name type="synonym">Dipodascus geotrichum</name>
    <dbReference type="NCBI Taxonomy" id="1173061"/>
    <lineage>
        <taxon>Eukaryota</taxon>
        <taxon>Fungi</taxon>
        <taxon>Dikarya</taxon>
        <taxon>Ascomycota</taxon>
        <taxon>Saccharomycotina</taxon>
        <taxon>Dipodascomycetes</taxon>
        <taxon>Dipodascales</taxon>
        <taxon>Dipodascaceae</taxon>
        <taxon>Geotrichum</taxon>
    </lineage>
</organism>
<evidence type="ECO:0000256" key="2">
    <source>
        <dbReference type="ARBA" id="ARBA00022490"/>
    </source>
</evidence>
<name>A0A0J9XH53_GEOCN</name>
<dbReference type="InterPro" id="IPR045098">
    <property type="entry name" value="Fyv10_fam"/>
</dbReference>
<dbReference type="GO" id="GO:0005634">
    <property type="term" value="C:nucleus"/>
    <property type="evidence" value="ECO:0007669"/>
    <property type="project" value="TreeGrafter"/>
</dbReference>
<keyword evidence="4 9" id="KW-0863">Zinc-finger</keyword>
<dbReference type="FunFam" id="3.30.40.10:FF:000143">
    <property type="entry name" value="Regulator of gluconeogenesis Rmd5"/>
    <property type="match status" value="1"/>
</dbReference>
<proteinExistence type="inferred from homology"/>
<evidence type="ECO:0000256" key="8">
    <source>
        <dbReference type="ARBA" id="ARBA00080744"/>
    </source>
</evidence>
<dbReference type="PROSITE" id="PS51867">
    <property type="entry name" value="ZF_RING_GID"/>
    <property type="match status" value="1"/>
</dbReference>
<sequence>MDAIFKEFNRLSKSSGFAKCEAQVDSFLETLELAKTAITKDPQNVAKYVREMKIKLDLIASKITEYEKEIYSSIAKYGKSLDKTFRLDLSSAYNPKMFPISPNDDLNRAILVHFARNGHFDIAREFMDETHITIQTSLLDQFSIMYKIVQALNNEDLGPAIEWASTKRKELLELGSNLEFVLHKVQFTRLVLGSDDIAIPFNYARKNLSVFGDRYSNEISRLMCSTLYRKNIERSPYQDIFNLPSYEKLAWMFSSEFCFLLGLSPESPIYLAVTAGSLSLPILAKLEVLMKSKKAEWTTTNELPTEIPLPKSLVFHSIFVCPVSREQTTEENPPKVLPCGHILAENSLKSMQKDHISHSIKCPYCPTETTVAQAKRVYF</sequence>
<evidence type="ECO:0000256" key="7">
    <source>
        <dbReference type="ARBA" id="ARBA00075398"/>
    </source>
</evidence>
<dbReference type="SMART" id="SM00668">
    <property type="entry name" value="CTLH"/>
    <property type="match status" value="1"/>
</dbReference>
<evidence type="ECO:0000256" key="1">
    <source>
        <dbReference type="ARBA" id="ARBA00004496"/>
    </source>
</evidence>
<dbReference type="PROSITE" id="PS50896">
    <property type="entry name" value="LISH"/>
    <property type="match status" value="1"/>
</dbReference>
<dbReference type="Pfam" id="PF10607">
    <property type="entry name" value="CTLH"/>
    <property type="match status" value="1"/>
</dbReference>
<dbReference type="GO" id="GO:0005737">
    <property type="term" value="C:cytoplasm"/>
    <property type="evidence" value="ECO:0007669"/>
    <property type="project" value="UniProtKB-SubCell"/>
</dbReference>
<keyword evidence="5" id="KW-0862">Zinc</keyword>
<dbReference type="Proteomes" id="UP000242525">
    <property type="component" value="Unassembled WGS sequence"/>
</dbReference>
<dbReference type="InterPro" id="IPR006595">
    <property type="entry name" value="CTLH_C"/>
</dbReference>
<evidence type="ECO:0000256" key="3">
    <source>
        <dbReference type="ARBA" id="ARBA00022723"/>
    </source>
</evidence>
<evidence type="ECO:0000256" key="4">
    <source>
        <dbReference type="ARBA" id="ARBA00022771"/>
    </source>
</evidence>
<dbReference type="InterPro" id="IPR013144">
    <property type="entry name" value="CRA_dom"/>
</dbReference>
<keyword evidence="12" id="KW-0436">Ligase</keyword>
<dbReference type="GO" id="GO:0061630">
    <property type="term" value="F:ubiquitin protein ligase activity"/>
    <property type="evidence" value="ECO:0007669"/>
    <property type="project" value="InterPro"/>
</dbReference>
<protein>
    <recommendedName>
        <fullName evidence="8">GID complex catalytic subunit 2</fullName>
    </recommendedName>
    <alternativeName>
        <fullName evidence="7">Glucose-induced degradation protein 2</fullName>
    </alternativeName>
</protein>
<dbReference type="GO" id="GO:0043161">
    <property type="term" value="P:proteasome-mediated ubiquitin-dependent protein catabolic process"/>
    <property type="evidence" value="ECO:0007669"/>
    <property type="project" value="InterPro"/>
</dbReference>
<dbReference type="CDD" id="cd16652">
    <property type="entry name" value="dRING_Rmd5p-like"/>
    <property type="match status" value="1"/>
</dbReference>
<dbReference type="InterPro" id="IPR006594">
    <property type="entry name" value="LisH"/>
</dbReference>
<gene>
    <name evidence="12" type="ORF">BN980_GECA17s01330g</name>
</gene>
<dbReference type="AlphaFoldDB" id="A0A0J9XH53"/>
<evidence type="ECO:0000256" key="5">
    <source>
        <dbReference type="ARBA" id="ARBA00022833"/>
    </source>
</evidence>
<dbReference type="GO" id="GO:0016874">
    <property type="term" value="F:ligase activity"/>
    <property type="evidence" value="ECO:0007669"/>
    <property type="project" value="UniProtKB-KW"/>
</dbReference>
<feature type="domain" description="CTLH" evidence="10">
    <location>
        <begin position="141"/>
        <end position="198"/>
    </location>
</feature>
<comment type="similarity">
    <text evidence="6">Belongs to the RMD5/GID2 family.</text>
</comment>
<evidence type="ECO:0000256" key="9">
    <source>
        <dbReference type="PROSITE-ProRule" id="PRU01215"/>
    </source>
</evidence>
<comment type="caution">
    <text evidence="12">The sequence shown here is derived from an EMBL/GenBank/DDBJ whole genome shotgun (WGS) entry which is preliminary data.</text>
</comment>
<dbReference type="PANTHER" id="PTHR12170:SF3">
    <property type="entry name" value="GH10162P"/>
    <property type="match status" value="1"/>
</dbReference>
<dbReference type="OrthoDB" id="1933281at2759"/>
<dbReference type="SUPFAM" id="SSF57850">
    <property type="entry name" value="RING/U-box"/>
    <property type="match status" value="1"/>
</dbReference>
<dbReference type="Gene3D" id="3.30.40.10">
    <property type="entry name" value="Zinc/RING finger domain, C3HC4 (zinc finger)"/>
    <property type="match status" value="1"/>
</dbReference>
<dbReference type="STRING" id="1173061.A0A0J9XH53"/>
<dbReference type="InterPro" id="IPR013083">
    <property type="entry name" value="Znf_RING/FYVE/PHD"/>
</dbReference>
<keyword evidence="3" id="KW-0479">Metal-binding</keyword>
<dbReference type="InterPro" id="IPR044063">
    <property type="entry name" value="ZF_RING_GID"/>
</dbReference>
<dbReference type="PANTHER" id="PTHR12170">
    <property type="entry name" value="MACROPHAGE ERYTHROBLAST ATTACHER-RELATED"/>
    <property type="match status" value="1"/>
</dbReference>
<feature type="zinc finger region" description="RING-Gid-type" evidence="9">
    <location>
        <begin position="321"/>
        <end position="365"/>
    </location>
</feature>
<keyword evidence="13" id="KW-1185">Reference proteome</keyword>
<comment type="subcellular location">
    <subcellularLocation>
        <location evidence="1">Cytoplasm</location>
    </subcellularLocation>
</comment>
<evidence type="ECO:0000313" key="13">
    <source>
        <dbReference type="Proteomes" id="UP000242525"/>
    </source>
</evidence>
<accession>A0A0J9XH53</accession>
<dbReference type="InterPro" id="IPR027370">
    <property type="entry name" value="Znf-RING_euk"/>
</dbReference>
<evidence type="ECO:0000313" key="12">
    <source>
        <dbReference type="EMBL" id="CDO56873.1"/>
    </source>
</evidence>